<feature type="domain" description="RST" evidence="7">
    <location>
        <begin position="278"/>
        <end position="349"/>
    </location>
</feature>
<evidence type="ECO:0000256" key="2">
    <source>
        <dbReference type="ARBA" id="ARBA00022473"/>
    </source>
</evidence>
<keyword evidence="2" id="KW-0217">Developmental protein</keyword>
<keyword evidence="8" id="KW-1185">Reference proteome</keyword>
<feature type="region of interest" description="Disordered" evidence="5">
    <location>
        <begin position="35"/>
        <end position="67"/>
    </location>
</feature>
<protein>
    <submittedName>
        <fullName evidence="9">Probable inactive poly [ADP-ribose] polymerase SRO5</fullName>
    </submittedName>
</protein>
<sequence>MSVMESNLQQSRFLAVPLKTKDEYPDGFMALAPENSRVDQEEDMISSEPNNADDQDMVSDCESSTTNEEGLGIFGDCFIKVDEDDKQHEFIKQRFVSSLTERGLTHTQIEAIHKNACSSWTARARFMSFSIFSRALQKKTEGHPNVKYAWYGASKDEIRNIFLHGFGNTLNDGIYGRGIYLYPSDSLLESIQSSVVDEDGLRHLVLCRVVLGRMEIVHPNQSHPSSEEFDSGVDNLLSPRKYIVWSTHMNNQIFPEYVVSFRLASNLKGCQRISPPLKMPSSPWMPFPTLITALAKFLPPNSIKAIQKHHSDHREKKITRQELIQRVRRIAGDDLLVAVIKSFRDKMDTSMVFPPSKKPIKCHKQRGRACGCSKN</sequence>
<reference evidence="8" key="1">
    <citation type="journal article" date="2025" name="Foods">
        <title>Unveiling the Microbial Signatures of Arabica Coffee Cherries: Insights into Ripeness Specific Diversity, Functional Traits, and Implications for Quality and Safety.</title>
        <authorList>
            <consortium name="RefSeq"/>
            <person name="Tenea G.N."/>
            <person name="Cifuentes V."/>
            <person name="Reyes P."/>
            <person name="Cevallos-Vallejos M."/>
        </authorList>
    </citation>
    <scope>NUCLEOTIDE SEQUENCE [LARGE SCALE GENOMIC DNA]</scope>
</reference>
<comment type="subcellular location">
    <subcellularLocation>
        <location evidence="1">Nucleus</location>
    </subcellularLocation>
</comment>
<proteinExistence type="predicted"/>
<accession>A0A6P6X3T3</accession>
<dbReference type="InterPro" id="IPR022003">
    <property type="entry name" value="RST"/>
</dbReference>
<evidence type="ECO:0000256" key="3">
    <source>
        <dbReference type="ARBA" id="ARBA00023016"/>
    </source>
</evidence>
<dbReference type="InterPro" id="IPR044964">
    <property type="entry name" value="RCD1/SRO1-5"/>
</dbReference>
<dbReference type="GO" id="GO:0003950">
    <property type="term" value="F:NAD+ poly-ADP-ribosyltransferase activity"/>
    <property type="evidence" value="ECO:0007669"/>
    <property type="project" value="InterPro"/>
</dbReference>
<feature type="compositionally biased region" description="Acidic residues" evidence="5">
    <location>
        <begin position="40"/>
        <end position="59"/>
    </location>
</feature>
<dbReference type="SUPFAM" id="SSF56399">
    <property type="entry name" value="ADP-ribosylation"/>
    <property type="match status" value="1"/>
</dbReference>
<evidence type="ECO:0000313" key="8">
    <source>
        <dbReference type="Proteomes" id="UP001652660"/>
    </source>
</evidence>
<dbReference type="RefSeq" id="XP_027122418.1">
    <property type="nucleotide sequence ID" value="XM_027266617.2"/>
</dbReference>
<organism evidence="8 9">
    <name type="scientific">Coffea arabica</name>
    <name type="common">Arabian coffee</name>
    <dbReference type="NCBI Taxonomy" id="13443"/>
    <lineage>
        <taxon>Eukaryota</taxon>
        <taxon>Viridiplantae</taxon>
        <taxon>Streptophyta</taxon>
        <taxon>Embryophyta</taxon>
        <taxon>Tracheophyta</taxon>
        <taxon>Spermatophyta</taxon>
        <taxon>Magnoliopsida</taxon>
        <taxon>eudicotyledons</taxon>
        <taxon>Gunneridae</taxon>
        <taxon>Pentapetalae</taxon>
        <taxon>asterids</taxon>
        <taxon>lamiids</taxon>
        <taxon>Gentianales</taxon>
        <taxon>Rubiaceae</taxon>
        <taxon>Ixoroideae</taxon>
        <taxon>Gardenieae complex</taxon>
        <taxon>Bertiereae - Coffeeae clade</taxon>
        <taxon>Coffeeae</taxon>
        <taxon>Coffea</taxon>
    </lineage>
</organism>
<evidence type="ECO:0000259" key="7">
    <source>
        <dbReference type="PROSITE" id="PS51879"/>
    </source>
</evidence>
<dbReference type="PROSITE" id="PS51059">
    <property type="entry name" value="PARP_CATALYTIC"/>
    <property type="match status" value="1"/>
</dbReference>
<name>A0A6P6X3T3_COFAR</name>
<feature type="domain" description="PARP catalytic" evidence="6">
    <location>
        <begin position="62"/>
        <end position="282"/>
    </location>
</feature>
<keyword evidence="3" id="KW-0346">Stress response</keyword>
<evidence type="ECO:0000256" key="4">
    <source>
        <dbReference type="ARBA" id="ARBA00023242"/>
    </source>
</evidence>
<dbReference type="PROSITE" id="PS51879">
    <property type="entry name" value="RST"/>
    <property type="match status" value="1"/>
</dbReference>
<evidence type="ECO:0000256" key="1">
    <source>
        <dbReference type="ARBA" id="ARBA00004123"/>
    </source>
</evidence>
<dbReference type="AlphaFoldDB" id="A0A6P6X3T3"/>
<evidence type="ECO:0000256" key="5">
    <source>
        <dbReference type="SAM" id="MobiDB-lite"/>
    </source>
</evidence>
<dbReference type="InterPro" id="IPR012317">
    <property type="entry name" value="Poly(ADP-ribose)pol_cat_dom"/>
</dbReference>
<dbReference type="Pfam" id="PF12174">
    <property type="entry name" value="RST"/>
    <property type="match status" value="1"/>
</dbReference>
<evidence type="ECO:0000313" key="9">
    <source>
        <dbReference type="RefSeq" id="XP_027122418.1"/>
    </source>
</evidence>
<gene>
    <name evidence="9" type="primary">LOC113739408</name>
</gene>
<evidence type="ECO:0000259" key="6">
    <source>
        <dbReference type="PROSITE" id="PS51059"/>
    </source>
</evidence>
<dbReference type="GO" id="GO:0005634">
    <property type="term" value="C:nucleus"/>
    <property type="evidence" value="ECO:0007669"/>
    <property type="project" value="UniProtKB-SubCell"/>
</dbReference>
<dbReference type="OrthoDB" id="6133115at2759"/>
<keyword evidence="4" id="KW-0539">Nucleus</keyword>
<dbReference type="PANTHER" id="PTHR32263">
    <property type="entry name" value="INACTIVE POLY [ADP-RIBOSE] POLYMERASE SRO4-RELATED"/>
    <property type="match status" value="1"/>
</dbReference>
<dbReference type="PANTHER" id="PTHR32263:SF12">
    <property type="entry name" value="INACTIVE POLY [ADP-RIBOSE] POLYMERASE SRO4-RELATED"/>
    <property type="match status" value="1"/>
</dbReference>
<dbReference type="Proteomes" id="UP001652660">
    <property type="component" value="Chromosome 4c"/>
</dbReference>
<reference evidence="9" key="2">
    <citation type="submission" date="2025-08" db="UniProtKB">
        <authorList>
            <consortium name="RefSeq"/>
        </authorList>
    </citation>
    <scope>IDENTIFICATION</scope>
    <source>
        <tissue evidence="9">Leaves</tissue>
    </source>
</reference>
<dbReference type="Gene3D" id="3.90.228.10">
    <property type="match status" value="1"/>
</dbReference>
<dbReference type="GeneID" id="113739408"/>